<feature type="transmembrane region" description="Helical" evidence="1">
    <location>
        <begin position="529"/>
        <end position="554"/>
    </location>
</feature>
<accession>A0A0R3UNG0</accession>
<protein>
    <recommendedName>
        <fullName evidence="5">ZP domain-containing protein</fullName>
    </recommendedName>
</protein>
<feature type="signal peptide" evidence="2">
    <location>
        <begin position="1"/>
        <end position="15"/>
    </location>
</feature>
<sequence>MLLILVLFLADASHAADIPPAKRCLACFHAPQHCAIFIRQLEYAAFNKLNPCPLDKPEQAPKLTRLEDGFYKCPTKPHTFCVLIVSSSHASYHPLALDAPFELRISQTNVRRDDRISIYVYVGNLRAIEQHGLWYKWLYDHENRQHQSKATGGTCMLAGFSGKPPLELLGVFPIAQAGSPMAVANKETDFYEVLGNEVRIREGFCGTFNVHGTSSVASQSFPVVITDCGCDVSEGRLMVGHGLFRDYCEFFGKVIYSLRLPNSGPGASCTVEGRSDIVCELKAFEIVKIMCLLDSNGIPENAFRNLTKVTIRVQTDKCLIRNEVKLPKIKYANYKMILTPNRNSYNPLRDKLTVKLCLGTYCQTEPLGCEIQAPNHTPLLTIKAKQSVVNVGLHGILCISKVVLLCATEQEADSRYQYILPIHPVKKPAFPKGHVKLVYPITFFDVMGTGVPESMVRKDNLRCDMEPKQLPMSEDGIIDATNATESQYHVKCRFLECDWQFRLDTTRMHKPAHVKKTSGGRCGLVCTRVILMVILCFLFVFAYLGLLAYTFVACMKRGQEQSRIGQPRRTAHRDDLLPPKLPEGALTQITFGPDVVSPQVADELDELLQAFSDVLLVREAIEKYKLK</sequence>
<evidence type="ECO:0000256" key="2">
    <source>
        <dbReference type="SAM" id="SignalP"/>
    </source>
</evidence>
<keyword evidence="1" id="KW-0812">Transmembrane</keyword>
<proteinExistence type="predicted"/>
<name>A0A0R3UNG0_MESCO</name>
<keyword evidence="4" id="KW-1185">Reference proteome</keyword>
<keyword evidence="2" id="KW-0732">Signal</keyword>
<evidence type="ECO:0000313" key="3">
    <source>
        <dbReference type="EMBL" id="VDD83332.1"/>
    </source>
</evidence>
<evidence type="ECO:0000313" key="4">
    <source>
        <dbReference type="Proteomes" id="UP000267029"/>
    </source>
</evidence>
<dbReference type="AlphaFoldDB" id="A0A0R3UNG0"/>
<evidence type="ECO:0000256" key="1">
    <source>
        <dbReference type="SAM" id="Phobius"/>
    </source>
</evidence>
<keyword evidence="1" id="KW-1133">Transmembrane helix</keyword>
<dbReference type="OrthoDB" id="6288461at2759"/>
<gene>
    <name evidence="3" type="ORF">MCOS_LOCUS9335</name>
</gene>
<evidence type="ECO:0008006" key="5">
    <source>
        <dbReference type="Google" id="ProtNLM"/>
    </source>
</evidence>
<organism evidence="3 4">
    <name type="scientific">Mesocestoides corti</name>
    <name type="common">Flatworm</name>
    <dbReference type="NCBI Taxonomy" id="53468"/>
    <lineage>
        <taxon>Eukaryota</taxon>
        <taxon>Metazoa</taxon>
        <taxon>Spiralia</taxon>
        <taxon>Lophotrochozoa</taxon>
        <taxon>Platyhelminthes</taxon>
        <taxon>Cestoda</taxon>
        <taxon>Eucestoda</taxon>
        <taxon>Cyclophyllidea</taxon>
        <taxon>Mesocestoididae</taxon>
        <taxon>Mesocestoides</taxon>
    </lineage>
</organism>
<keyword evidence="1" id="KW-0472">Membrane</keyword>
<dbReference type="STRING" id="53468.A0A0R3UNG0"/>
<reference evidence="3 4" key="1">
    <citation type="submission" date="2018-10" db="EMBL/GenBank/DDBJ databases">
        <authorList>
            <consortium name="Pathogen Informatics"/>
        </authorList>
    </citation>
    <scope>NUCLEOTIDE SEQUENCE [LARGE SCALE GENOMIC DNA]</scope>
</reference>
<feature type="chain" id="PRO_5030017580" description="ZP domain-containing protein" evidence="2">
    <location>
        <begin position="16"/>
        <end position="627"/>
    </location>
</feature>
<dbReference type="Proteomes" id="UP000267029">
    <property type="component" value="Unassembled WGS sequence"/>
</dbReference>
<dbReference type="EMBL" id="UXSR01005694">
    <property type="protein sequence ID" value="VDD83332.1"/>
    <property type="molecule type" value="Genomic_DNA"/>
</dbReference>